<evidence type="ECO:0000313" key="2">
    <source>
        <dbReference type="EMBL" id="TWT31713.1"/>
    </source>
</evidence>
<keyword evidence="3" id="KW-1185">Reference proteome</keyword>
<dbReference type="NCBIfam" id="TIGR04256">
    <property type="entry name" value="GxxExxY"/>
    <property type="match status" value="1"/>
</dbReference>
<accession>A0A5C5V172</accession>
<gene>
    <name evidence="2" type="ORF">Enr8_36370</name>
</gene>
<reference evidence="2 3" key="1">
    <citation type="submission" date="2019-02" db="EMBL/GenBank/DDBJ databases">
        <title>Deep-cultivation of Planctomycetes and their phenomic and genomic characterization uncovers novel biology.</title>
        <authorList>
            <person name="Wiegand S."/>
            <person name="Jogler M."/>
            <person name="Boedeker C."/>
            <person name="Pinto D."/>
            <person name="Vollmers J."/>
            <person name="Rivas-Marin E."/>
            <person name="Kohn T."/>
            <person name="Peeters S.H."/>
            <person name="Heuer A."/>
            <person name="Rast P."/>
            <person name="Oberbeckmann S."/>
            <person name="Bunk B."/>
            <person name="Jeske O."/>
            <person name="Meyerdierks A."/>
            <person name="Storesund J.E."/>
            <person name="Kallscheuer N."/>
            <person name="Luecker S."/>
            <person name="Lage O.M."/>
            <person name="Pohl T."/>
            <person name="Merkel B.J."/>
            <person name="Hornburger P."/>
            <person name="Mueller R.-W."/>
            <person name="Bruemmer F."/>
            <person name="Labrenz M."/>
            <person name="Spormann A.M."/>
            <person name="Op Den Camp H."/>
            <person name="Overmann J."/>
            <person name="Amann R."/>
            <person name="Jetten M.S.M."/>
            <person name="Mascher T."/>
            <person name="Medema M.H."/>
            <person name="Devos D.P."/>
            <person name="Kaster A.-K."/>
            <person name="Ovreas L."/>
            <person name="Rohde M."/>
            <person name="Galperin M.Y."/>
            <person name="Jogler C."/>
        </authorList>
    </citation>
    <scope>NUCLEOTIDE SEQUENCE [LARGE SCALE GENOMIC DNA]</scope>
    <source>
        <strain evidence="2 3">Enr8</strain>
    </source>
</reference>
<dbReference type="Proteomes" id="UP000318878">
    <property type="component" value="Unassembled WGS sequence"/>
</dbReference>
<dbReference type="AlphaFoldDB" id="A0A5C5V172"/>
<sequence length="143" mass="16486">MNRRWAQMNADKNLDDGSSQRDSQSYAFVGAAMEVHSVLGCGFLEKVYHDALELEFIERKIPFVREQPIPVLYKGQPLSTPYKADFVCFGSIIVELKTIKQLSSIEEAQVLHYLKATNFERALLLNFATPKLDYKRYINTHLR</sequence>
<proteinExistence type="predicted"/>
<evidence type="ECO:0008006" key="4">
    <source>
        <dbReference type="Google" id="ProtNLM"/>
    </source>
</evidence>
<dbReference type="EMBL" id="SJPF01000004">
    <property type="protein sequence ID" value="TWT31713.1"/>
    <property type="molecule type" value="Genomic_DNA"/>
</dbReference>
<evidence type="ECO:0000256" key="1">
    <source>
        <dbReference type="SAM" id="MobiDB-lite"/>
    </source>
</evidence>
<dbReference type="InterPro" id="IPR026350">
    <property type="entry name" value="GxxExxY"/>
</dbReference>
<evidence type="ECO:0000313" key="3">
    <source>
        <dbReference type="Proteomes" id="UP000318878"/>
    </source>
</evidence>
<dbReference type="Pfam" id="PF13366">
    <property type="entry name" value="PDDEXK_3"/>
    <property type="match status" value="1"/>
</dbReference>
<name>A0A5C5V172_9BACT</name>
<organism evidence="2 3">
    <name type="scientific">Blastopirellula retiformator</name>
    <dbReference type="NCBI Taxonomy" id="2527970"/>
    <lineage>
        <taxon>Bacteria</taxon>
        <taxon>Pseudomonadati</taxon>
        <taxon>Planctomycetota</taxon>
        <taxon>Planctomycetia</taxon>
        <taxon>Pirellulales</taxon>
        <taxon>Pirellulaceae</taxon>
        <taxon>Blastopirellula</taxon>
    </lineage>
</organism>
<protein>
    <recommendedName>
        <fullName evidence="4">GxxExxY protein</fullName>
    </recommendedName>
</protein>
<comment type="caution">
    <text evidence="2">The sequence shown here is derived from an EMBL/GenBank/DDBJ whole genome shotgun (WGS) entry which is preliminary data.</text>
</comment>
<dbReference type="RefSeq" id="WP_222434900.1">
    <property type="nucleotide sequence ID" value="NZ_SJPF01000004.1"/>
</dbReference>
<feature type="region of interest" description="Disordered" evidence="1">
    <location>
        <begin position="1"/>
        <end position="20"/>
    </location>
</feature>